<dbReference type="InterPro" id="IPR036188">
    <property type="entry name" value="FAD/NAD-bd_sf"/>
</dbReference>
<dbReference type="Pfam" id="PF07992">
    <property type="entry name" value="Pyr_redox_2"/>
    <property type="match status" value="1"/>
</dbReference>
<evidence type="ECO:0000256" key="1">
    <source>
        <dbReference type="ARBA" id="ARBA00005272"/>
    </source>
</evidence>
<comment type="similarity">
    <text evidence="1">Belongs to the NADH dehydrogenase family.</text>
</comment>
<organism evidence="7 8">
    <name type="scientific">Actinomadura alba</name>
    <dbReference type="NCBI Taxonomy" id="406431"/>
    <lineage>
        <taxon>Bacteria</taxon>
        <taxon>Bacillati</taxon>
        <taxon>Actinomycetota</taxon>
        <taxon>Actinomycetes</taxon>
        <taxon>Streptosporangiales</taxon>
        <taxon>Thermomonosporaceae</taxon>
        <taxon>Actinomadura</taxon>
    </lineage>
</organism>
<dbReference type="PANTHER" id="PTHR43706:SF45">
    <property type="entry name" value="NADH DEHYDROGENASE-LIKE PROTEIN RV1812C"/>
    <property type="match status" value="1"/>
</dbReference>
<evidence type="ECO:0000256" key="4">
    <source>
        <dbReference type="ARBA" id="ARBA00023002"/>
    </source>
</evidence>
<gene>
    <name evidence="7" type="ORF">HKK74_30965</name>
</gene>
<evidence type="ECO:0000256" key="5">
    <source>
        <dbReference type="ARBA" id="ARBA00023027"/>
    </source>
</evidence>
<evidence type="ECO:0000313" key="8">
    <source>
        <dbReference type="Proteomes" id="UP000805614"/>
    </source>
</evidence>
<keyword evidence="2" id="KW-0285">Flavoprotein</keyword>
<dbReference type="SUPFAM" id="SSF51905">
    <property type="entry name" value="FAD/NAD(P)-binding domain"/>
    <property type="match status" value="1"/>
</dbReference>
<keyword evidence="5" id="KW-0520">NAD</keyword>
<dbReference type="Gene3D" id="3.50.50.100">
    <property type="match status" value="1"/>
</dbReference>
<name>A0ABR7LYE2_9ACTN</name>
<protein>
    <submittedName>
        <fullName evidence="7">NAD(P)/FAD-dependent oxidoreductase</fullName>
    </submittedName>
</protein>
<keyword evidence="4" id="KW-0560">Oxidoreductase</keyword>
<dbReference type="Proteomes" id="UP000805614">
    <property type="component" value="Unassembled WGS sequence"/>
</dbReference>
<dbReference type="InterPro" id="IPR023753">
    <property type="entry name" value="FAD/NAD-binding_dom"/>
</dbReference>
<dbReference type="EMBL" id="JABVEC010000033">
    <property type="protein sequence ID" value="MBC6469880.1"/>
    <property type="molecule type" value="Genomic_DNA"/>
</dbReference>
<dbReference type="PANTHER" id="PTHR43706">
    <property type="entry name" value="NADH DEHYDROGENASE"/>
    <property type="match status" value="1"/>
</dbReference>
<evidence type="ECO:0000313" key="7">
    <source>
        <dbReference type="EMBL" id="MBC6469880.1"/>
    </source>
</evidence>
<evidence type="ECO:0000256" key="2">
    <source>
        <dbReference type="ARBA" id="ARBA00022630"/>
    </source>
</evidence>
<keyword evidence="3" id="KW-0274">FAD</keyword>
<dbReference type="PRINTS" id="PR00368">
    <property type="entry name" value="FADPNR"/>
</dbReference>
<evidence type="ECO:0000259" key="6">
    <source>
        <dbReference type="Pfam" id="PF07992"/>
    </source>
</evidence>
<dbReference type="InterPro" id="IPR045024">
    <property type="entry name" value="NDH-2"/>
</dbReference>
<dbReference type="RefSeq" id="WP_187246932.1">
    <property type="nucleotide sequence ID" value="NZ_BAAAOK010000004.1"/>
</dbReference>
<proteinExistence type="inferred from homology"/>
<evidence type="ECO:0000256" key="3">
    <source>
        <dbReference type="ARBA" id="ARBA00022827"/>
    </source>
</evidence>
<reference evidence="7 8" key="1">
    <citation type="submission" date="2020-06" db="EMBL/GenBank/DDBJ databases">
        <title>Actinomadura xiongansis sp. nov., isolated from soil of Baiyangdian.</title>
        <authorList>
            <person name="Zhang X."/>
        </authorList>
    </citation>
    <scope>NUCLEOTIDE SEQUENCE [LARGE SCALE GENOMIC DNA]</scope>
    <source>
        <strain evidence="7 8">HBUM206468</strain>
    </source>
</reference>
<keyword evidence="8" id="KW-1185">Reference proteome</keyword>
<sequence length="443" mass="47776">MSGPHSLERVVIVGAGFAGFHAARTLARLARGAVEIVLVNPNDYFLYFPLLPEVTAGILEPRRVTVPLATGCPGVRFVLGTVYGVDRVCRRVAYLDARGDHQSLGYDRLVITVGSVNKLLPIPGVAERAYGFRSMAEALYLRDHLIREVEIANTADDPERRAACRTFVVVGAGYTGTEVAAHGQLLTKDAAERCPGLGDRQVRWLLVDHAPRLLPELDPRLSHAAHKVLAKRGVEIRLRTTVEEASYEGVRLSDGEFVPSRTLIWCVGVRPDPVIEDLGLTTIRGRLVVDAYLNVPGHPEIYACGDAAAVPDLTRPGEITGMTAQHAQRQGKRVAHNIAASYGHGTRKPYKHRNLGFVVDLAGWRAAANIRGVALSGVPAKVLAGGYHLMAIPGNRLRIAADWTLETVLPRQVVRLGLVPPASVRLAATADAPAPAGAVRRTS</sequence>
<feature type="domain" description="FAD/NAD(P)-binding" evidence="6">
    <location>
        <begin position="9"/>
        <end position="331"/>
    </location>
</feature>
<comment type="caution">
    <text evidence="7">The sequence shown here is derived from an EMBL/GenBank/DDBJ whole genome shotgun (WGS) entry which is preliminary data.</text>
</comment>
<accession>A0ABR7LYE2</accession>
<dbReference type="PRINTS" id="PR00411">
    <property type="entry name" value="PNDRDTASEI"/>
</dbReference>